<dbReference type="SUPFAM" id="SSF56112">
    <property type="entry name" value="Protein kinase-like (PK-like)"/>
    <property type="match status" value="1"/>
</dbReference>
<dbReference type="InterPro" id="IPR011009">
    <property type="entry name" value="Kinase-like_dom_sf"/>
</dbReference>
<name>A0A1W2TIF0_ROSNE</name>
<dbReference type="AlphaFoldDB" id="A0A1W2TIF0"/>
<feature type="domain" description="Aminoglycoside phosphotransferase" evidence="1">
    <location>
        <begin position="71"/>
        <end position="250"/>
    </location>
</feature>
<dbReference type="Proteomes" id="UP000054516">
    <property type="component" value="Unassembled WGS sequence"/>
</dbReference>
<dbReference type="OrthoDB" id="5404599at2759"/>
<organism evidence="2">
    <name type="scientific">Rosellinia necatrix</name>
    <name type="common">White root-rot fungus</name>
    <dbReference type="NCBI Taxonomy" id="77044"/>
    <lineage>
        <taxon>Eukaryota</taxon>
        <taxon>Fungi</taxon>
        <taxon>Dikarya</taxon>
        <taxon>Ascomycota</taxon>
        <taxon>Pezizomycotina</taxon>
        <taxon>Sordariomycetes</taxon>
        <taxon>Xylariomycetidae</taxon>
        <taxon>Xylariales</taxon>
        <taxon>Xylariaceae</taxon>
        <taxon>Rosellinia</taxon>
    </lineage>
</organism>
<protein>
    <submittedName>
        <fullName evidence="2">Putative phosphotransferase enzyme family protein</fullName>
    </submittedName>
</protein>
<proteinExistence type="predicted"/>
<keyword evidence="3" id="KW-1185">Reference proteome</keyword>
<dbReference type="GO" id="GO:0016740">
    <property type="term" value="F:transferase activity"/>
    <property type="evidence" value="ECO:0007669"/>
    <property type="project" value="UniProtKB-KW"/>
</dbReference>
<dbReference type="OMA" id="QNMVYKQ"/>
<dbReference type="Pfam" id="PF01636">
    <property type="entry name" value="APH"/>
    <property type="match status" value="1"/>
</dbReference>
<evidence type="ECO:0000259" key="1">
    <source>
        <dbReference type="Pfam" id="PF01636"/>
    </source>
</evidence>
<sequence>METFPNSSFFREKRAASLPTPAQIRALNEKSGGVVSFDWPPPVQIEALGVFVKYGTCVTETECRTQIWIREKLKGRVSVPEVFGWARDHGQTFIYMSLVSGDPLNQRWPRMTTEERLEICAELKSAVSAWRDLRQDEDTCYIGGLHKKPLTDVFFTLNKQVMGPFQGADAVEKFQDTLDIDVANPGPVVFTHNDLVACNILVERNSAKIAAIIDWGQAGWYPAYWEYCKARRVNVPDERFFNDYEQEWKQEYLPRIISPVDEVKVWYPFLRFAMSKI</sequence>
<accession>A0A1W2TIF0</accession>
<gene>
    <name evidence="2" type="ORF">SAMD00023353_1600570</name>
</gene>
<evidence type="ECO:0000313" key="2">
    <source>
        <dbReference type="EMBL" id="GAP87941.1"/>
    </source>
</evidence>
<dbReference type="PANTHER" id="PTHR21310:SF54">
    <property type="entry name" value="AMINOGLYCOSIDE PHOSPHOTRANSFERASE DOMAIN-CONTAINING PROTEIN"/>
    <property type="match status" value="1"/>
</dbReference>
<dbReference type="InterPro" id="IPR002575">
    <property type="entry name" value="Aminoglycoside_PTrfase"/>
</dbReference>
<dbReference type="Gene3D" id="3.90.1200.10">
    <property type="match status" value="1"/>
</dbReference>
<reference evidence="2" key="1">
    <citation type="submission" date="2016-03" db="EMBL/GenBank/DDBJ databases">
        <title>Draft genome sequence of Rosellinia necatrix.</title>
        <authorList>
            <person name="Kanematsu S."/>
        </authorList>
    </citation>
    <scope>NUCLEOTIDE SEQUENCE [LARGE SCALE GENOMIC DNA]</scope>
    <source>
        <strain evidence="2">W97</strain>
    </source>
</reference>
<dbReference type="PANTHER" id="PTHR21310">
    <property type="entry name" value="AMINOGLYCOSIDE PHOSPHOTRANSFERASE-RELATED-RELATED"/>
    <property type="match status" value="1"/>
</dbReference>
<dbReference type="CDD" id="cd05120">
    <property type="entry name" value="APH_ChoK_like"/>
    <property type="match status" value="1"/>
</dbReference>
<dbReference type="EMBL" id="DF977461">
    <property type="protein sequence ID" value="GAP87941.1"/>
    <property type="molecule type" value="Genomic_DNA"/>
</dbReference>
<keyword evidence="2" id="KW-0808">Transferase</keyword>
<evidence type="ECO:0000313" key="3">
    <source>
        <dbReference type="Proteomes" id="UP000054516"/>
    </source>
</evidence>
<dbReference type="InterPro" id="IPR051678">
    <property type="entry name" value="AGP_Transferase"/>
</dbReference>